<accession>A0A382B8A9</accession>
<name>A0A382B8A9_9ZZZZ</name>
<organism evidence="1">
    <name type="scientific">marine metagenome</name>
    <dbReference type="NCBI Taxonomy" id="408172"/>
    <lineage>
        <taxon>unclassified sequences</taxon>
        <taxon>metagenomes</taxon>
        <taxon>ecological metagenomes</taxon>
    </lineage>
</organism>
<evidence type="ECO:0000313" key="1">
    <source>
        <dbReference type="EMBL" id="SVB09512.1"/>
    </source>
</evidence>
<proteinExistence type="predicted"/>
<protein>
    <submittedName>
        <fullName evidence="1">Uncharacterized protein</fullName>
    </submittedName>
</protein>
<dbReference type="AlphaFoldDB" id="A0A382B8A9"/>
<reference evidence="1" key="1">
    <citation type="submission" date="2018-05" db="EMBL/GenBank/DDBJ databases">
        <authorList>
            <person name="Lanie J.A."/>
            <person name="Ng W.-L."/>
            <person name="Kazmierczak K.M."/>
            <person name="Andrzejewski T.M."/>
            <person name="Davidsen T.M."/>
            <person name="Wayne K.J."/>
            <person name="Tettelin H."/>
            <person name="Glass J.I."/>
            <person name="Rusch D."/>
            <person name="Podicherti R."/>
            <person name="Tsui H.-C.T."/>
            <person name="Winkler M.E."/>
        </authorList>
    </citation>
    <scope>NUCLEOTIDE SEQUENCE</scope>
</reference>
<sequence length="85" mass="10291">MWFFLIKAIAGSILGGATEKWFRGTKLGVWFYNKVDELYTWAAKRYHIKLITDEEKQMRKFPILKEKLEAMDKRMKKLESKKWMD</sequence>
<gene>
    <name evidence="1" type="ORF">METZ01_LOCUS162366</name>
</gene>
<dbReference type="EMBL" id="UINC01028473">
    <property type="protein sequence ID" value="SVB09512.1"/>
    <property type="molecule type" value="Genomic_DNA"/>
</dbReference>